<accession>A0A023GBG8</accession>
<protein>
    <submittedName>
        <fullName evidence="1">Uncharacterized protein</fullName>
    </submittedName>
</protein>
<organism evidence="1">
    <name type="scientific">Amblyomma triste</name>
    <name type="common">Neotropical tick</name>
    <dbReference type="NCBI Taxonomy" id="251400"/>
    <lineage>
        <taxon>Eukaryota</taxon>
        <taxon>Metazoa</taxon>
        <taxon>Ecdysozoa</taxon>
        <taxon>Arthropoda</taxon>
        <taxon>Chelicerata</taxon>
        <taxon>Arachnida</taxon>
        <taxon>Acari</taxon>
        <taxon>Parasitiformes</taxon>
        <taxon>Ixodida</taxon>
        <taxon>Ixodoidea</taxon>
        <taxon>Ixodidae</taxon>
        <taxon>Amblyomminae</taxon>
        <taxon>Amblyomma</taxon>
    </lineage>
</organism>
<name>A0A023GBG8_AMBTT</name>
<proteinExistence type="evidence at transcript level"/>
<dbReference type="EMBL" id="GBBM01005423">
    <property type="protein sequence ID" value="JAC29995.1"/>
    <property type="molecule type" value="mRNA"/>
</dbReference>
<reference evidence="1" key="1">
    <citation type="submission" date="2014-03" db="EMBL/GenBank/DDBJ databases">
        <title>The sialotranscriptome of Amblyomma triste, Amblyomma parvum and Amblyomma cajennense ticks, uncovered by 454-based RNA-seq.</title>
        <authorList>
            <person name="Garcia G.R."/>
            <person name="Gardinassi L.G."/>
            <person name="Ribeiro J.M."/>
            <person name="Anatriello E."/>
            <person name="Ferreira B.R."/>
            <person name="Moreira H.N."/>
            <person name="Mafra C."/>
            <person name="Olegario M.M."/>
            <person name="Szabo P.J."/>
            <person name="Miranda-Santos I.K."/>
            <person name="Maruyama S.R."/>
        </authorList>
    </citation>
    <scope>NUCLEOTIDE SEQUENCE</scope>
    <source>
        <strain evidence="1">Mato Grasso do Sul</strain>
        <tissue evidence="1">Salivary glands</tissue>
    </source>
</reference>
<feature type="non-terminal residue" evidence="1">
    <location>
        <position position="1"/>
    </location>
</feature>
<dbReference type="AlphaFoldDB" id="A0A023GBG8"/>
<evidence type="ECO:0000313" key="1">
    <source>
        <dbReference type="EMBL" id="JAC29995.1"/>
    </source>
</evidence>
<sequence>DSDLYHGFRIRYCEENATTCSLVFTNETKFEANGLAYDTTFHVDVRAQLKLNDGIVKLGSPGKATVTTWSDVPLLMVRHKADFYDESGTSLLAWETVNSSIKYFQYRLAINNPWISCNLSAECNITAGYHGTTLHATGYMSVAHGKKYGDVNIGVRGCNDHGCGKEYFVNFVWHGLDYVDASDFRVLHIDRHAWLRWSQYGHEGFQITGICGDDWEVYYENKDYPYVRVDNNEEITVRGLPTDPKDCEFYIKTYRETGGLAYYSLHSEAYRE</sequence>